<organism evidence="1 2">
    <name type="scientific">Massilia mucilaginosa</name>
    <dbReference type="NCBI Taxonomy" id="2609282"/>
    <lineage>
        <taxon>Bacteria</taxon>
        <taxon>Pseudomonadati</taxon>
        <taxon>Pseudomonadota</taxon>
        <taxon>Betaproteobacteria</taxon>
        <taxon>Burkholderiales</taxon>
        <taxon>Oxalobacteraceae</taxon>
        <taxon>Telluria group</taxon>
        <taxon>Massilia</taxon>
    </lineage>
</organism>
<evidence type="ECO:0008006" key="3">
    <source>
        <dbReference type="Google" id="ProtNLM"/>
    </source>
</evidence>
<name>A0ABX0P4W8_9BURK</name>
<dbReference type="RefSeq" id="WP_166882581.1">
    <property type="nucleotide sequence ID" value="NZ_WHJH01000112.1"/>
</dbReference>
<dbReference type="Gene3D" id="2.180.10.10">
    <property type="entry name" value="RHS repeat-associated core"/>
    <property type="match status" value="1"/>
</dbReference>
<dbReference type="InterPro" id="IPR050708">
    <property type="entry name" value="T6SS_VgrG/RHS"/>
</dbReference>
<gene>
    <name evidence="1" type="ORF">F2P45_33625</name>
</gene>
<evidence type="ECO:0000313" key="1">
    <source>
        <dbReference type="EMBL" id="NHZ93901.1"/>
    </source>
</evidence>
<accession>A0ABX0P4W8</accession>
<reference evidence="1 2" key="1">
    <citation type="submission" date="2019-10" db="EMBL/GenBank/DDBJ databases">
        <title>Taxonomy of Antarctic Massilia spp.: description of Massilia rubra sp. nov., Massilia aquatica sp. nov., Massilia mucilaginosa sp. nov., Massilia frigida sp. nov. isolated from streams, lakes and regoliths.</title>
        <authorList>
            <person name="Holochova P."/>
            <person name="Sedlacek I."/>
            <person name="Kralova S."/>
            <person name="Maslanova I."/>
            <person name="Busse H.-J."/>
            <person name="Stankova E."/>
            <person name="Vrbovska V."/>
            <person name="Kovarovic V."/>
            <person name="Bartak M."/>
            <person name="Svec P."/>
            <person name="Pantucek R."/>
        </authorList>
    </citation>
    <scope>NUCLEOTIDE SEQUENCE [LARGE SCALE GENOMIC DNA]</scope>
    <source>
        <strain evidence="1 2">CCM 8733</strain>
    </source>
</reference>
<sequence>MQEWRYTYNPNGQLLTSTGPANANGKAESSSMVYYADTSTSHHPRDLASVRNSVGEVTSYLEYSEDGLPTKIQRPNGQMVGFEYDSRQRLVSSTVRAASGPAETTRYEYDLVGQLIRLTAPDGSTLSYTYDDAHRLIGLRDRAGNSINFTLDAMGNIVRQEVKDPNGKLVAQTTRAFDALSRLQREQKSAKDPGARFEYDAVGNLTASIDPLGRVSKGTYDTFNRLIQQMLPAADATGKPAMIDYAYTPQDQLASVLDPRRLQTRYVFNGLGQPTALISPDTGTMSTQFDGAGSAIASLDAAGWTQDCLSLRRGGSRDRYRRQHV</sequence>
<dbReference type="InterPro" id="IPR031325">
    <property type="entry name" value="RHS_repeat"/>
</dbReference>
<proteinExistence type="predicted"/>
<dbReference type="NCBIfam" id="TIGR01643">
    <property type="entry name" value="YD_repeat_2x"/>
    <property type="match status" value="3"/>
</dbReference>
<dbReference type="EMBL" id="WHJH01000112">
    <property type="protein sequence ID" value="NHZ93901.1"/>
    <property type="molecule type" value="Genomic_DNA"/>
</dbReference>
<dbReference type="Pfam" id="PF05593">
    <property type="entry name" value="RHS_repeat"/>
    <property type="match status" value="2"/>
</dbReference>
<dbReference type="PANTHER" id="PTHR32305:SF15">
    <property type="entry name" value="PROTEIN RHSA-RELATED"/>
    <property type="match status" value="1"/>
</dbReference>
<dbReference type="Proteomes" id="UP000609726">
    <property type="component" value="Unassembled WGS sequence"/>
</dbReference>
<comment type="caution">
    <text evidence="1">The sequence shown here is derived from an EMBL/GenBank/DDBJ whole genome shotgun (WGS) entry which is preliminary data.</text>
</comment>
<evidence type="ECO:0000313" key="2">
    <source>
        <dbReference type="Proteomes" id="UP000609726"/>
    </source>
</evidence>
<dbReference type="PANTHER" id="PTHR32305">
    <property type="match status" value="1"/>
</dbReference>
<dbReference type="InterPro" id="IPR006530">
    <property type="entry name" value="YD"/>
</dbReference>
<protein>
    <recommendedName>
        <fullName evidence="3">Rhs family protein</fullName>
    </recommendedName>
</protein>
<keyword evidence="2" id="KW-1185">Reference proteome</keyword>